<dbReference type="SUPFAM" id="SSF50475">
    <property type="entry name" value="FMN-binding split barrel"/>
    <property type="match status" value="1"/>
</dbReference>
<comment type="caution">
    <text evidence="3">The sequence shown here is derived from an EMBL/GenBank/DDBJ whole genome shotgun (WGS) entry which is preliminary data.</text>
</comment>
<dbReference type="CDD" id="cd00207">
    <property type="entry name" value="fer2"/>
    <property type="match status" value="1"/>
</dbReference>
<dbReference type="PANTHER" id="PTHR42815:SF2">
    <property type="entry name" value="FAD-BINDING, PUTATIVE (AFU_ORTHOLOGUE AFUA_6G07600)-RELATED"/>
    <property type="match status" value="1"/>
</dbReference>
<dbReference type="SUPFAM" id="SSF52343">
    <property type="entry name" value="Ferredoxin reductase-like, C-terminal NADP-linked domain"/>
    <property type="match status" value="1"/>
</dbReference>
<dbReference type="InterPro" id="IPR006058">
    <property type="entry name" value="2Fe2S_fd_BS"/>
</dbReference>
<dbReference type="InterPro" id="IPR001433">
    <property type="entry name" value="OxRdtase_FAD/NAD-bd"/>
</dbReference>
<organism evidence="3">
    <name type="scientific">Bradyrhizobium septentrionale</name>
    <dbReference type="NCBI Taxonomy" id="1404411"/>
    <lineage>
        <taxon>Bacteria</taxon>
        <taxon>Pseudomonadati</taxon>
        <taxon>Pseudomonadota</taxon>
        <taxon>Alphaproteobacteria</taxon>
        <taxon>Hyphomicrobiales</taxon>
        <taxon>Nitrobacteraceae</taxon>
        <taxon>Bradyrhizobium</taxon>
    </lineage>
</organism>
<dbReference type="InterPro" id="IPR017938">
    <property type="entry name" value="Riboflavin_synthase-like_b-brl"/>
</dbReference>
<dbReference type="GO" id="GO:0051537">
    <property type="term" value="F:2 iron, 2 sulfur cluster binding"/>
    <property type="evidence" value="ECO:0007669"/>
    <property type="project" value="InterPro"/>
</dbReference>
<name>A0A973VVH7_9BRAD</name>
<evidence type="ECO:0000259" key="1">
    <source>
        <dbReference type="PROSITE" id="PS51085"/>
    </source>
</evidence>
<reference evidence="3" key="1">
    <citation type="submission" date="2020-06" db="EMBL/GenBank/DDBJ databases">
        <title>Whole Genome Sequence of Bradyrhizobium sp. Strain 1S1.</title>
        <authorList>
            <person name="Bromfield E.S.P."/>
            <person name="Cloutier S."/>
        </authorList>
    </citation>
    <scope>NUCLEOTIDE SEQUENCE [LARGE SCALE GENOMIC DNA]</scope>
    <source>
        <strain evidence="3">1S1</strain>
    </source>
</reference>
<dbReference type="InterPro" id="IPR039261">
    <property type="entry name" value="FNR_nucleotide-bd"/>
</dbReference>
<dbReference type="EMBL" id="JAAOLE020000001">
    <property type="protein sequence ID" value="NVI42496.1"/>
    <property type="molecule type" value="Genomic_DNA"/>
</dbReference>
<dbReference type="CDD" id="cd06184">
    <property type="entry name" value="flavohem_like_fad_nad_binding"/>
    <property type="match status" value="1"/>
</dbReference>
<dbReference type="SUPFAM" id="SSF63380">
    <property type="entry name" value="Riboflavin synthase domain-like"/>
    <property type="match status" value="1"/>
</dbReference>
<dbReference type="InterPro" id="IPR001041">
    <property type="entry name" value="2Fe-2S_ferredoxin-type"/>
</dbReference>
<dbReference type="PRINTS" id="PR00410">
    <property type="entry name" value="PHEHYDRXLASE"/>
</dbReference>
<feature type="domain" description="FAD-binding FR-type" evidence="2">
    <location>
        <begin position="334"/>
        <end position="437"/>
    </location>
</feature>
<dbReference type="GO" id="GO:0016491">
    <property type="term" value="F:oxidoreductase activity"/>
    <property type="evidence" value="ECO:0007669"/>
    <property type="project" value="InterPro"/>
</dbReference>
<protein>
    <submittedName>
        <fullName evidence="3">Pyridoxamine 5'-phosphate oxidase family protein</fullName>
    </submittedName>
</protein>
<dbReference type="InterPro" id="IPR017927">
    <property type="entry name" value="FAD-bd_FR_type"/>
</dbReference>
<dbReference type="RefSeq" id="WP_166210314.1">
    <property type="nucleotide sequence ID" value="NZ_CP088285.1"/>
</dbReference>
<dbReference type="AlphaFoldDB" id="A0A973VVH7"/>
<dbReference type="InterPro" id="IPR012675">
    <property type="entry name" value="Beta-grasp_dom_sf"/>
</dbReference>
<dbReference type="Gene3D" id="2.40.30.10">
    <property type="entry name" value="Translation factors"/>
    <property type="match status" value="1"/>
</dbReference>
<dbReference type="PROSITE" id="PS00197">
    <property type="entry name" value="2FE2S_FER_1"/>
    <property type="match status" value="1"/>
</dbReference>
<dbReference type="Gene3D" id="2.30.110.10">
    <property type="entry name" value="Electron Transport, Fmn-binding Protein, Chain A"/>
    <property type="match status" value="1"/>
</dbReference>
<gene>
    <name evidence="3" type="ORF">HAP48_005160</name>
</gene>
<dbReference type="PROSITE" id="PS51085">
    <property type="entry name" value="2FE2S_FER_2"/>
    <property type="match status" value="1"/>
</dbReference>
<dbReference type="PROSITE" id="PS51384">
    <property type="entry name" value="FAD_FR"/>
    <property type="match status" value="1"/>
</dbReference>
<dbReference type="SUPFAM" id="SSF54292">
    <property type="entry name" value="2Fe-2S ferredoxin-like"/>
    <property type="match status" value="1"/>
</dbReference>
<dbReference type="Gene3D" id="3.40.50.80">
    <property type="entry name" value="Nucleotide-binding domain of ferredoxin-NADP reductase (FNR) module"/>
    <property type="match status" value="1"/>
</dbReference>
<sequence length="692" mass="75903">MSDRRTKSKLAAWHAGEKAIQQKVGVAEKMEAVGRRAVRDFMPDQHREFFAQIPFIVVGSVDRSGDAWASLLAGRPGFIASPTPHSLEIDARPDPSDPVSEGMRDGDAIGLLGIELHTRRRNRANGLLGASSGKVLNFELDQSFGNCPQYIQLRDFRFVREPDQPFTGEIERSSTLDQAARDMIKAADTFFVASYAEREDRRQVDVSHRGGRAGFVRVGDDGTLTIPDFAGNLFFNTLGNIHLNGKAGLVFADFETGDLLQLSGDAEVILDSPEIAAFQGAERLWSFRARRVVRRRGARPLRWAFRADGGSPNALMTGDWTQVADRIRAAELARQWRPFKVTDIVDESRSIRSFHLQPDDGAGLLPHQAGQHLPIRLSIPGTDKPVIRTYTLSVAPSDGMYRISVKRDGLVSQHLHDQVHVGDIIEARAPSGGFTIDAREKRPAVLLAGGVGITPMLAMLRHVIYEGLRTRGVRPTFLFQAAHTTQDRAFDDELRQLAEAAGGAVRIVRVLGDVDGAEQGRDYDAAGRIDMALLSRVLPFNDYDFYLCGPPQFTQSLYDALRGYNIADARIHAEAFGPSSLVRKPDVVTAAPPPRRPPATTSVPVAFTASLKEARWTPESGTLLELAEERGLSPVFSCREGNCGTCRTRLLAGAVTYVKEPTAEVADDEVLICCAVPAKPEAEGEDRIQLDL</sequence>
<accession>A0A973VVH7</accession>
<feature type="domain" description="2Fe-2S ferredoxin-type" evidence="1">
    <location>
        <begin position="603"/>
        <end position="692"/>
    </location>
</feature>
<dbReference type="InterPro" id="IPR008333">
    <property type="entry name" value="Cbr1-like_FAD-bd_dom"/>
</dbReference>
<evidence type="ECO:0000313" key="3">
    <source>
        <dbReference type="EMBL" id="NVI42496.1"/>
    </source>
</evidence>
<dbReference type="InterPro" id="IPR012349">
    <property type="entry name" value="Split_barrel_FMN-bd"/>
</dbReference>
<evidence type="ECO:0000259" key="2">
    <source>
        <dbReference type="PROSITE" id="PS51384"/>
    </source>
</evidence>
<dbReference type="InterPro" id="IPR036010">
    <property type="entry name" value="2Fe-2S_ferredoxin-like_sf"/>
</dbReference>
<dbReference type="Pfam" id="PF00111">
    <property type="entry name" value="Fer2"/>
    <property type="match status" value="1"/>
</dbReference>
<proteinExistence type="predicted"/>
<dbReference type="PANTHER" id="PTHR42815">
    <property type="entry name" value="FAD-BINDING, PUTATIVE (AFU_ORTHOLOGUE AFUA_6G07600)-RELATED"/>
    <property type="match status" value="1"/>
</dbReference>
<dbReference type="Pfam" id="PF00970">
    <property type="entry name" value="FAD_binding_6"/>
    <property type="match status" value="1"/>
</dbReference>
<dbReference type="Gene3D" id="3.10.20.30">
    <property type="match status" value="1"/>
</dbReference>
<dbReference type="Pfam" id="PF00175">
    <property type="entry name" value="NAD_binding_1"/>
    <property type="match status" value="1"/>
</dbReference>